<gene>
    <name evidence="4" type="ORF">H072_6993</name>
</gene>
<comment type="caution">
    <text evidence="4">The sequence shown here is derived from an EMBL/GenBank/DDBJ whole genome shotgun (WGS) entry which is preliminary data.</text>
</comment>
<dbReference type="eggNOG" id="ENOG502QYDH">
    <property type="taxonomic scope" value="Eukaryota"/>
</dbReference>
<evidence type="ECO:0000313" key="5">
    <source>
        <dbReference type="Proteomes" id="UP000015100"/>
    </source>
</evidence>
<evidence type="ECO:0000256" key="1">
    <source>
        <dbReference type="SAM" id="MobiDB-lite"/>
    </source>
</evidence>
<feature type="region of interest" description="Disordered" evidence="1">
    <location>
        <begin position="861"/>
        <end position="925"/>
    </location>
</feature>
<dbReference type="STRING" id="1284197.S8BIT2"/>
<dbReference type="OMA" id="NTWHEAP"/>
<reference evidence="5" key="2">
    <citation type="submission" date="2013-04" db="EMBL/GenBank/DDBJ databases">
        <title>Genomic mechanisms accounting for the adaptation to parasitism in nematode-trapping fungi.</title>
        <authorList>
            <person name="Ahren D.G."/>
        </authorList>
    </citation>
    <scope>NUCLEOTIDE SEQUENCE [LARGE SCALE GENOMIC DNA]</scope>
    <source>
        <strain evidence="5">CBS 200.50</strain>
    </source>
</reference>
<dbReference type="GO" id="GO:0008289">
    <property type="term" value="F:lipid binding"/>
    <property type="evidence" value="ECO:0007669"/>
    <property type="project" value="InterPro"/>
</dbReference>
<dbReference type="HOGENOM" id="CLU_007183_1_0_1"/>
<dbReference type="InterPro" id="IPR017943">
    <property type="entry name" value="Bactericidal_perm-incr_a/b_dom"/>
</dbReference>
<dbReference type="Pfam" id="PF14613">
    <property type="entry name" value="HAM1_C"/>
    <property type="match status" value="1"/>
</dbReference>
<feature type="domain" description="HAM1-like N-terminal" evidence="3">
    <location>
        <begin position="2"/>
        <end position="633"/>
    </location>
</feature>
<name>S8BIT2_DACHA</name>
<dbReference type="Gene3D" id="3.15.10.10">
    <property type="entry name" value="Bactericidal permeability-increasing protein, domain 1"/>
    <property type="match status" value="1"/>
</dbReference>
<dbReference type="AlphaFoldDB" id="S8BIT2"/>
<dbReference type="OrthoDB" id="19394at2759"/>
<dbReference type="PANTHER" id="PTHR31138:SF1">
    <property type="entry name" value="PDZ DOMAIN-CONTAINING PROTEIN"/>
    <property type="match status" value="1"/>
</dbReference>
<sequence length="925" mass="103489">MSVNRPVDAKARDADIENKLRLFGIYNAFANGKVPSNQQIDIALNSVLESKTLNSPSDKLSDEGKLLADDLRNVINEAKILLLSKNHDQVIQEFIWHAQQAARTTTSGPSPNTPVTKDQAKQDGQNALSGLRALGTLIVTNGQFRKLLSDATTMLRDIASDAAQKAGGKLQPSQEQLSRIDHPAEENTWHEAPDFSRNRMRDRAKGAFNKNAPVNTGDIKQAVGDATSAAHPQGSRDPQALAQVAAEERQQGKPVGIDSQGGLNAAINTLDANKDEQKIEENKKKTNEKTEEYKRRAQDYLKGKMPQERRDQTIYRLKKMVVEIQGHADYQQAIDTLLYLAETYAGHTKNVRKQTNESVEAVREDNHLKTSEHLLRSILERFANNTSSEDLVEAINDVYKDADQDPQLKDWFKEVDTYIRKCLKEQGYILSDIANEEYNNLYDRGRFLLRERYRGHTDRIVDEFKFLGDQFTQDPQNIKFGNSVTKLLDDLGKDENGKAVFKKHLLTDVTEVIIPGFFETVRYVPVPRIEYTDKQVDVIIENLVIEGDNLMPNSLELGNDSYFRWGRKDITSKNKQKLMLSVSGIQCDLKDVSFYIKKKQGFPSLTDTGLMDIFLGGEGFSFTIKMSTAEKKDRANFFQVDKVDVNVKNMNIKLRQSKHKLLFALFKPLLLKVVRPALQKTLEKQIKTSFTELDRKLFAIKTEAEKVAQDLKENPDPEKATNVFQRYLSAAQHEFTQKKEKAEEFAADKKANIAMTQEDSIFKDIQLPSGTSTTATKYKKMARDGERWESPVFSIGTAKESSNIPKTADITRKSHGSGRAVLRAQRDSGMEFETTGINYDGTPYAPTGHVSRFAPAVPSGYASGEAPVSQSGAFPPPTQNVGFAPPVQSSGATQTGPYAQLPPDTKPGYVDDQMLGNNVRSALGH</sequence>
<evidence type="ECO:0000259" key="2">
    <source>
        <dbReference type="Pfam" id="PF14613"/>
    </source>
</evidence>
<keyword evidence="5" id="KW-1185">Reference proteome</keyword>
<dbReference type="Proteomes" id="UP000015100">
    <property type="component" value="Unassembled WGS sequence"/>
</dbReference>
<feature type="region of interest" description="Disordered" evidence="1">
    <location>
        <begin position="224"/>
        <end position="260"/>
    </location>
</feature>
<dbReference type="EMBL" id="AQGS01000484">
    <property type="protein sequence ID" value="EPS39223.1"/>
    <property type="molecule type" value="Genomic_DNA"/>
</dbReference>
<feature type="region of interest" description="Disordered" evidence="1">
    <location>
        <begin position="102"/>
        <end position="124"/>
    </location>
</feature>
<proteinExistence type="predicted"/>
<feature type="compositionally biased region" description="Polar residues" evidence="1">
    <location>
        <begin position="915"/>
        <end position="925"/>
    </location>
</feature>
<dbReference type="InterPro" id="IPR045967">
    <property type="entry name" value="HAM1-like_N"/>
</dbReference>
<protein>
    <submittedName>
        <fullName evidence="4">Uncharacterized protein</fullName>
    </submittedName>
</protein>
<dbReference type="Pfam" id="PF19343">
    <property type="entry name" value="HAM1_N"/>
    <property type="match status" value="1"/>
</dbReference>
<organism evidence="4 5">
    <name type="scientific">Dactylellina haptotyla (strain CBS 200.50)</name>
    <name type="common">Nematode-trapping fungus</name>
    <name type="synonym">Monacrosporium haptotylum</name>
    <dbReference type="NCBI Taxonomy" id="1284197"/>
    <lineage>
        <taxon>Eukaryota</taxon>
        <taxon>Fungi</taxon>
        <taxon>Dikarya</taxon>
        <taxon>Ascomycota</taxon>
        <taxon>Pezizomycotina</taxon>
        <taxon>Orbiliomycetes</taxon>
        <taxon>Orbiliales</taxon>
        <taxon>Orbiliaceae</taxon>
        <taxon>Dactylellina</taxon>
    </lineage>
</organism>
<dbReference type="InterPro" id="IPR027842">
    <property type="entry name" value="HAM1-like_C"/>
</dbReference>
<reference evidence="4 5" key="1">
    <citation type="journal article" date="2013" name="PLoS Genet.">
        <title>Genomic mechanisms accounting for the adaptation to parasitism in nematode-trapping fungi.</title>
        <authorList>
            <person name="Meerupati T."/>
            <person name="Andersson K.M."/>
            <person name="Friman E."/>
            <person name="Kumar D."/>
            <person name="Tunlid A."/>
            <person name="Ahren D."/>
        </authorList>
    </citation>
    <scope>NUCLEOTIDE SEQUENCE [LARGE SCALE GENOMIC DNA]</scope>
    <source>
        <strain evidence="4 5">CBS 200.50</strain>
    </source>
</reference>
<feature type="domain" description="HAM1-like C-terminal" evidence="2">
    <location>
        <begin position="645"/>
        <end position="805"/>
    </location>
</feature>
<accession>S8BIT2</accession>
<feature type="compositionally biased region" description="Polar residues" evidence="1">
    <location>
        <begin position="887"/>
        <end position="897"/>
    </location>
</feature>
<evidence type="ECO:0000313" key="4">
    <source>
        <dbReference type="EMBL" id="EPS39223.1"/>
    </source>
</evidence>
<evidence type="ECO:0000259" key="3">
    <source>
        <dbReference type="Pfam" id="PF19343"/>
    </source>
</evidence>
<dbReference type="PANTHER" id="PTHR31138">
    <property type="entry name" value="CHROMOSOME 19, WHOLE GENOME SHOTGUN SEQUENCE"/>
    <property type="match status" value="1"/>
</dbReference>
<dbReference type="SUPFAM" id="SSF55394">
    <property type="entry name" value="Bactericidal permeability-increasing protein, BPI"/>
    <property type="match status" value="1"/>
</dbReference>